<accession>A0AAD4CIM6</accession>
<dbReference type="InterPro" id="IPR005674">
    <property type="entry name" value="CocE/Ser_esterase"/>
</dbReference>
<dbReference type="AlphaFoldDB" id="A0AAD4CIM6"/>
<feature type="domain" description="Xaa-Pro dipeptidyl-peptidase C-terminal" evidence="3">
    <location>
        <begin position="320"/>
        <end position="583"/>
    </location>
</feature>
<dbReference type="PANTHER" id="PTHR43056">
    <property type="entry name" value="PEPTIDASE S9 PROLYL OLIGOPEPTIDASE"/>
    <property type="match status" value="1"/>
</dbReference>
<keyword evidence="1" id="KW-0378">Hydrolase</keyword>
<dbReference type="EMBL" id="VCAU01000080">
    <property type="protein sequence ID" value="KAF9886277.1"/>
    <property type="molecule type" value="Genomic_DNA"/>
</dbReference>
<reference evidence="4" key="2">
    <citation type="submission" date="2020-02" db="EMBL/GenBank/DDBJ databases">
        <authorList>
            <person name="Gilchrist C.L.M."/>
            <person name="Chooi Y.-H."/>
        </authorList>
    </citation>
    <scope>NUCLEOTIDE SEQUENCE</scope>
    <source>
        <strain evidence="4">MST-FP2251</strain>
    </source>
</reference>
<sequence length="589" mass="66447">MAYNNAQIRWRPLPPPEDSPAYTGFDPSVSRLPAGHRRTPNSRPLDEPMVFERDQTLCLRDRTKIYADIYRPVGDSVVPAIMVWGPYGKSGSGHLNLKSFPLRVGIPESQLSGYESFEGPDPAEWIPRGYAVVNVDARGAMHSEGCMRFWGSGDGEDGYDAIEEIASLPWCNGKVTMLGNSWLAISQWFIAAERPPHLACIAPLEGVSDPFREQLRRGGIPELQFWKALLGMLCGRNGVEDIVAMSEESDLTNAYWEDKRAKIERIQVPAYILASYSTMLHTLGSFRGYEDIPHDEKWLVVHGTQEWYDLYTPERIQELNDFFDRYTKDIPNAWENTPHVRATVLPFNGPALTDIHFEELKWPPQQVKPKRFFLGPEGRLSETSPNEVGHLAYQADAAPIFQRGNDPGEIQFSFIFPERTTMLGPSRAVLFVRSEEAPDMDVYVHLRKADQEGKLLEHVNIPIKALGVTSGEELPLTNPMKYFGPHGILRASYRDVAEDLSKPHWKTLSHRKRLPVPVGEVMRLEIEVWPTGMLFDAGEQLVMKISGHFMAPVEFEALQGTFPVRNKGQHSVFWGGASASYLEISTLCL</sequence>
<reference evidence="4" key="1">
    <citation type="journal article" date="2019" name="Beilstein J. Org. Chem.">
        <title>Nanangenines: drimane sesquiterpenoids as the dominant metabolite cohort of a novel Australian fungus, Aspergillus nanangensis.</title>
        <authorList>
            <person name="Lacey H.J."/>
            <person name="Gilchrist C.L.M."/>
            <person name="Crombie A."/>
            <person name="Kalaitzis J.A."/>
            <person name="Vuong D."/>
            <person name="Rutledge P.J."/>
            <person name="Turner P."/>
            <person name="Pitt J.I."/>
            <person name="Lacey E."/>
            <person name="Chooi Y.H."/>
            <person name="Piggott A.M."/>
        </authorList>
    </citation>
    <scope>NUCLEOTIDE SEQUENCE</scope>
    <source>
        <strain evidence="4">MST-FP2251</strain>
    </source>
</reference>
<protein>
    <recommendedName>
        <fullName evidence="3">Xaa-Pro dipeptidyl-peptidase C-terminal domain-containing protein</fullName>
    </recommendedName>
</protein>
<dbReference type="InterPro" id="IPR000383">
    <property type="entry name" value="Xaa-Pro-like_dom"/>
</dbReference>
<dbReference type="Proteomes" id="UP001194746">
    <property type="component" value="Unassembled WGS sequence"/>
</dbReference>
<organism evidence="4 5">
    <name type="scientific">Aspergillus nanangensis</name>
    <dbReference type="NCBI Taxonomy" id="2582783"/>
    <lineage>
        <taxon>Eukaryota</taxon>
        <taxon>Fungi</taxon>
        <taxon>Dikarya</taxon>
        <taxon>Ascomycota</taxon>
        <taxon>Pezizomycotina</taxon>
        <taxon>Eurotiomycetes</taxon>
        <taxon>Eurotiomycetidae</taxon>
        <taxon>Eurotiales</taxon>
        <taxon>Aspergillaceae</taxon>
        <taxon>Aspergillus</taxon>
        <taxon>Aspergillus subgen. Circumdati</taxon>
    </lineage>
</organism>
<comment type="caution">
    <text evidence="4">The sequence shown here is derived from an EMBL/GenBank/DDBJ whole genome shotgun (WGS) entry which is preliminary data.</text>
</comment>
<dbReference type="NCBIfam" id="TIGR00976">
    <property type="entry name" value="CocE_NonD"/>
    <property type="match status" value="1"/>
</dbReference>
<feature type="region of interest" description="Disordered" evidence="2">
    <location>
        <begin position="1"/>
        <end position="46"/>
    </location>
</feature>
<dbReference type="SMART" id="SM00939">
    <property type="entry name" value="PepX_C"/>
    <property type="match status" value="1"/>
</dbReference>
<dbReference type="GO" id="GO:0008239">
    <property type="term" value="F:dipeptidyl-peptidase activity"/>
    <property type="evidence" value="ECO:0007669"/>
    <property type="project" value="InterPro"/>
</dbReference>
<dbReference type="SUPFAM" id="SSF49785">
    <property type="entry name" value="Galactose-binding domain-like"/>
    <property type="match status" value="1"/>
</dbReference>
<evidence type="ECO:0000256" key="1">
    <source>
        <dbReference type="ARBA" id="ARBA00022801"/>
    </source>
</evidence>
<dbReference type="Pfam" id="PF02129">
    <property type="entry name" value="Peptidase_S15"/>
    <property type="match status" value="1"/>
</dbReference>
<dbReference type="InterPro" id="IPR029058">
    <property type="entry name" value="AB_hydrolase_fold"/>
</dbReference>
<dbReference type="InterPro" id="IPR008979">
    <property type="entry name" value="Galactose-bd-like_sf"/>
</dbReference>
<evidence type="ECO:0000313" key="4">
    <source>
        <dbReference type="EMBL" id="KAF9886277.1"/>
    </source>
</evidence>
<evidence type="ECO:0000256" key="2">
    <source>
        <dbReference type="SAM" id="MobiDB-lite"/>
    </source>
</evidence>
<evidence type="ECO:0000313" key="5">
    <source>
        <dbReference type="Proteomes" id="UP001194746"/>
    </source>
</evidence>
<keyword evidence="5" id="KW-1185">Reference proteome</keyword>
<name>A0AAD4CIM6_ASPNN</name>
<dbReference type="Gene3D" id="1.10.3020.20">
    <property type="match status" value="1"/>
</dbReference>
<dbReference type="Pfam" id="PF08530">
    <property type="entry name" value="PepX_C"/>
    <property type="match status" value="1"/>
</dbReference>
<dbReference type="InterPro" id="IPR050585">
    <property type="entry name" value="Xaa-Pro_dipeptidyl-ppase/CocE"/>
</dbReference>
<dbReference type="Gene3D" id="2.60.120.260">
    <property type="entry name" value="Galactose-binding domain-like"/>
    <property type="match status" value="1"/>
</dbReference>
<proteinExistence type="predicted"/>
<evidence type="ECO:0000259" key="3">
    <source>
        <dbReference type="SMART" id="SM00939"/>
    </source>
</evidence>
<dbReference type="Gene3D" id="3.40.50.1820">
    <property type="entry name" value="alpha/beta hydrolase"/>
    <property type="match status" value="1"/>
</dbReference>
<gene>
    <name evidence="4" type="ORF">FE257_011890</name>
</gene>
<dbReference type="PANTHER" id="PTHR43056:SF10">
    <property type="entry name" value="COCE_NOND FAMILY, PUTATIVE (AFU_ORTHOLOGUE AFUA_7G00600)-RELATED"/>
    <property type="match status" value="1"/>
</dbReference>
<dbReference type="InterPro" id="IPR013736">
    <property type="entry name" value="Xaa-Pro_dipept_C"/>
</dbReference>
<dbReference type="SUPFAM" id="SSF53474">
    <property type="entry name" value="alpha/beta-Hydrolases"/>
    <property type="match status" value="1"/>
</dbReference>